<dbReference type="SUPFAM" id="SSF51261">
    <property type="entry name" value="Duplicated hybrid motif"/>
    <property type="match status" value="1"/>
</dbReference>
<dbReference type="Gene3D" id="2.60.40.1930">
    <property type="match status" value="1"/>
</dbReference>
<keyword evidence="2" id="KW-0732">Signal</keyword>
<dbReference type="AlphaFoldDB" id="A0A1F4ZDG0"/>
<evidence type="ECO:0000313" key="4">
    <source>
        <dbReference type="EMBL" id="OGD04228.1"/>
    </source>
</evidence>
<accession>A0A1F4ZDG0</accession>
<dbReference type="InterPro" id="IPR016047">
    <property type="entry name" value="M23ase_b-sheet_dom"/>
</dbReference>
<evidence type="ECO:0000313" key="5">
    <source>
        <dbReference type="Proteomes" id="UP000177080"/>
    </source>
</evidence>
<proteinExistence type="predicted"/>
<dbReference type="Proteomes" id="UP000177080">
    <property type="component" value="Unassembled WGS sequence"/>
</dbReference>
<dbReference type="GO" id="GO:0004222">
    <property type="term" value="F:metalloendopeptidase activity"/>
    <property type="evidence" value="ECO:0007669"/>
    <property type="project" value="TreeGrafter"/>
</dbReference>
<comment type="caution">
    <text evidence="4">The sequence shown here is derived from an EMBL/GenBank/DDBJ whole genome shotgun (WGS) entry which is preliminary data.</text>
</comment>
<dbReference type="STRING" id="1797259.A2989_01990"/>
<dbReference type="InterPro" id="IPR050570">
    <property type="entry name" value="Cell_wall_metabolism_enzyme"/>
</dbReference>
<dbReference type="InterPro" id="IPR011055">
    <property type="entry name" value="Dup_hybrid_motif"/>
</dbReference>
<organism evidence="4 5">
    <name type="scientific">Candidatus Amesbacteria bacterium RIFCSPLOWO2_01_FULL_48_25</name>
    <dbReference type="NCBI Taxonomy" id="1797259"/>
    <lineage>
        <taxon>Bacteria</taxon>
        <taxon>Candidatus Amesiibacteriota</taxon>
    </lineage>
</organism>
<evidence type="ECO:0000259" key="3">
    <source>
        <dbReference type="Pfam" id="PF01551"/>
    </source>
</evidence>
<dbReference type="Pfam" id="PF01551">
    <property type="entry name" value="Peptidase_M23"/>
    <property type="match status" value="1"/>
</dbReference>
<feature type="domain" description="M23ase beta-sheet core" evidence="3">
    <location>
        <begin position="402"/>
        <end position="493"/>
    </location>
</feature>
<dbReference type="EMBL" id="MEXN01000002">
    <property type="protein sequence ID" value="OGD04228.1"/>
    <property type="molecule type" value="Genomic_DNA"/>
</dbReference>
<feature type="region of interest" description="Disordered" evidence="1">
    <location>
        <begin position="30"/>
        <end position="73"/>
    </location>
</feature>
<reference evidence="4 5" key="1">
    <citation type="journal article" date="2016" name="Nat. Commun.">
        <title>Thousands of microbial genomes shed light on interconnected biogeochemical processes in an aquifer system.</title>
        <authorList>
            <person name="Anantharaman K."/>
            <person name="Brown C.T."/>
            <person name="Hug L.A."/>
            <person name="Sharon I."/>
            <person name="Castelle C.J."/>
            <person name="Probst A.J."/>
            <person name="Thomas B.C."/>
            <person name="Singh A."/>
            <person name="Wilkins M.J."/>
            <person name="Karaoz U."/>
            <person name="Brodie E.L."/>
            <person name="Williams K.H."/>
            <person name="Hubbard S.S."/>
            <person name="Banfield J.F."/>
        </authorList>
    </citation>
    <scope>NUCLEOTIDE SEQUENCE [LARGE SCALE GENOMIC DNA]</scope>
</reference>
<feature type="chain" id="PRO_5009515991" description="M23ase beta-sheet core domain-containing protein" evidence="2">
    <location>
        <begin position="24"/>
        <end position="912"/>
    </location>
</feature>
<feature type="signal peptide" evidence="2">
    <location>
        <begin position="1"/>
        <end position="23"/>
    </location>
</feature>
<sequence length="912" mass="96843">MRHLATVLIFLTLLHSSTLPLFAQEATPSATPAEIQTSPLPSPSLGEGSEGEVLISPTPSPEPSPTPTISDSTEQTIFNNLPETVPESGQSGQIRAPLIVRPLKKKTFRANEKLTVVVGNTISSNVKIKLFNSDGQETPVDIEIVNDTNPTVLTIRPPHQFKAGRFRLEITDPSGDVTTQDFTWGVLAINTNKSIYLPNETAKLALAVLDETGNMVCNANVTLQISSSSSTTTLSTADNTIKVNPECFIKDFTLQPDYEASYQVAGVGTYQMDLTATTSNGTHSITDSFEVRDSVPFDVERTTATRLYPPVTYPVTFDITITEDFSGTISETVPASFAITPFDGATPYDDLNLATPSATAITNVPNLGLPFDNTYPLSQGFGSQPDDPLLAEKYARYGVIGHDGVDFALPEGTGVLAVDDGIVVKADINGDYGQTVIIQHAWGKSYYGHLSLITAQVGEKRAKGFPLGLSGHTGLATGPHLHFGIKPNDNDFNNGYYGKINPLPYLGLIQQENGISFTTGIPSDTEVTTLTWNITNAKAGDKLKLGYAFKAPNISPQFYLLGPLQFRNNDNQLLFEETRRWQLAVDVGSGTNTVTPTTGTPEATGNTYTFTFSSTEVMDSGSISITVPSSGSPNWSAPQGTGGTAGYTTAVGSNGAVVGDVFDVMDSTTNWSNGTAAACTSGISADTSIKQEGSASILCNTDGESAGDWYYKAITSANWTNYTAIGLWRRADAAIAATRIQFIYDDTAGCGSEIEAIDLPAIVSANTWEYSVVSFGVTTRTAVVCYGFQFTNNAATDNKLLYTDYLLLGPGVPTFSGSGPWDISAVLLDTDGSDTVTVTYGDTSGGAGSTVTNSATAGVHTFTTKSRTSVTGTLDTIASSPTITLSTGPTNDQLMRHGAWFNSSGVEQPFTF</sequence>
<dbReference type="CDD" id="cd12797">
    <property type="entry name" value="M23_peptidase"/>
    <property type="match status" value="1"/>
</dbReference>
<dbReference type="Gene3D" id="2.70.70.10">
    <property type="entry name" value="Glucose Permease (Domain IIA)"/>
    <property type="match status" value="1"/>
</dbReference>
<evidence type="ECO:0000256" key="1">
    <source>
        <dbReference type="SAM" id="MobiDB-lite"/>
    </source>
</evidence>
<name>A0A1F4ZDG0_9BACT</name>
<dbReference type="PANTHER" id="PTHR21666:SF270">
    <property type="entry name" value="MUREIN HYDROLASE ACTIVATOR ENVC"/>
    <property type="match status" value="1"/>
</dbReference>
<protein>
    <recommendedName>
        <fullName evidence="3">M23ase beta-sheet core domain-containing protein</fullName>
    </recommendedName>
</protein>
<dbReference type="PANTHER" id="PTHR21666">
    <property type="entry name" value="PEPTIDASE-RELATED"/>
    <property type="match status" value="1"/>
</dbReference>
<feature type="compositionally biased region" description="Low complexity" evidence="1">
    <location>
        <begin position="43"/>
        <end position="57"/>
    </location>
</feature>
<gene>
    <name evidence="4" type="ORF">A2989_01990</name>
</gene>
<evidence type="ECO:0000256" key="2">
    <source>
        <dbReference type="SAM" id="SignalP"/>
    </source>
</evidence>